<dbReference type="Pfam" id="PF17872">
    <property type="entry name" value="AAA_lid_10"/>
    <property type="match status" value="1"/>
</dbReference>
<dbReference type="CDD" id="cd00009">
    <property type="entry name" value="AAA"/>
    <property type="match status" value="1"/>
</dbReference>
<protein>
    <submittedName>
        <fullName evidence="4">P-loop containing nucleoside triphosphate hydrolase protein</fullName>
    </submittedName>
</protein>
<dbReference type="GO" id="GO:0003688">
    <property type="term" value="F:DNA replication origin binding"/>
    <property type="evidence" value="ECO:0007669"/>
    <property type="project" value="TreeGrafter"/>
</dbReference>
<evidence type="ECO:0000313" key="5">
    <source>
        <dbReference type="Proteomes" id="UP000278143"/>
    </source>
</evidence>
<evidence type="ECO:0000313" key="4">
    <source>
        <dbReference type="EMBL" id="RKP25997.1"/>
    </source>
</evidence>
<dbReference type="InterPro" id="IPR027417">
    <property type="entry name" value="P-loop_NTPase"/>
</dbReference>
<dbReference type="GO" id="GO:0016887">
    <property type="term" value="F:ATP hydrolysis activity"/>
    <property type="evidence" value="ECO:0007669"/>
    <property type="project" value="InterPro"/>
</dbReference>
<sequence>FWRTHVHAHKPGALYISGQPGTGKTALLTEVVKAMEHGATAKQPMRKVYLNCMSLVDPKDVYRRLLDELPATMLNGISLDDPVQAIRQIVLGERRKTLLVVILDEIDHLLTKDQSVLYRLFEWAAQSGSRLVLVGIANALDLTERFLPLLCAKSCEPQLLNFNPYTVDDIIGILNERLQEAARVDGKEAAEATPPLVQRNAIELCARKVASATGDLRKAMDVCRQAIELAEQDYLAKQPATSPAAPRPSVTVAHVLKVLSGVFGSASVQVIRTIGFQQKLVLGAF</sequence>
<dbReference type="InterPro" id="IPR050311">
    <property type="entry name" value="ORC1/CDC6"/>
</dbReference>
<dbReference type="AlphaFoldDB" id="A0A4P9Z0K8"/>
<dbReference type="Pfam" id="PF13401">
    <property type="entry name" value="AAA_22"/>
    <property type="match status" value="1"/>
</dbReference>
<feature type="non-terminal residue" evidence="4">
    <location>
        <position position="1"/>
    </location>
</feature>
<dbReference type="PANTHER" id="PTHR10763:SF26">
    <property type="entry name" value="CELL DIVISION CONTROL PROTEIN 6 HOMOLOG"/>
    <property type="match status" value="1"/>
</dbReference>
<comment type="similarity">
    <text evidence="1">Belongs to the CDC6/cdc18 family.</text>
</comment>
<dbReference type="InterPro" id="IPR003593">
    <property type="entry name" value="AAA+_ATPase"/>
</dbReference>
<evidence type="ECO:0000256" key="2">
    <source>
        <dbReference type="ARBA" id="ARBA00022705"/>
    </source>
</evidence>
<dbReference type="EMBL" id="KZ989546">
    <property type="protein sequence ID" value="RKP25997.1"/>
    <property type="molecule type" value="Genomic_DNA"/>
</dbReference>
<evidence type="ECO:0000259" key="3">
    <source>
        <dbReference type="SMART" id="SM00382"/>
    </source>
</evidence>
<feature type="non-terminal residue" evidence="4">
    <location>
        <position position="285"/>
    </location>
</feature>
<dbReference type="Gene3D" id="1.10.8.60">
    <property type="match status" value="1"/>
</dbReference>
<dbReference type="OrthoDB" id="1926878at2759"/>
<name>A0A4P9Z0K8_9FUNG</name>
<accession>A0A4P9Z0K8</accession>
<dbReference type="InterPro" id="IPR041083">
    <property type="entry name" value="AAA_lid_10"/>
</dbReference>
<dbReference type="GO" id="GO:0033314">
    <property type="term" value="P:mitotic DNA replication checkpoint signaling"/>
    <property type="evidence" value="ECO:0007669"/>
    <property type="project" value="TreeGrafter"/>
</dbReference>
<organism evidence="4 5">
    <name type="scientific">Syncephalis pseudoplumigaleata</name>
    <dbReference type="NCBI Taxonomy" id="1712513"/>
    <lineage>
        <taxon>Eukaryota</taxon>
        <taxon>Fungi</taxon>
        <taxon>Fungi incertae sedis</taxon>
        <taxon>Zoopagomycota</taxon>
        <taxon>Zoopagomycotina</taxon>
        <taxon>Zoopagomycetes</taxon>
        <taxon>Zoopagales</taxon>
        <taxon>Piptocephalidaceae</taxon>
        <taxon>Syncephalis</taxon>
    </lineage>
</organism>
<gene>
    <name evidence="4" type="ORF">SYNPS1DRAFT_8274</name>
</gene>
<dbReference type="Gene3D" id="3.40.50.300">
    <property type="entry name" value="P-loop containing nucleotide triphosphate hydrolases"/>
    <property type="match status" value="1"/>
</dbReference>
<dbReference type="GO" id="GO:0006270">
    <property type="term" value="P:DNA replication initiation"/>
    <property type="evidence" value="ECO:0007669"/>
    <property type="project" value="TreeGrafter"/>
</dbReference>
<dbReference type="InterPro" id="IPR049945">
    <property type="entry name" value="AAA_22"/>
</dbReference>
<keyword evidence="5" id="KW-1185">Reference proteome</keyword>
<feature type="domain" description="AAA+ ATPase" evidence="3">
    <location>
        <begin position="10"/>
        <end position="177"/>
    </location>
</feature>
<evidence type="ECO:0000256" key="1">
    <source>
        <dbReference type="ARBA" id="ARBA00006184"/>
    </source>
</evidence>
<proteinExistence type="inferred from homology"/>
<keyword evidence="4" id="KW-0378">Hydrolase</keyword>
<dbReference type="Proteomes" id="UP000278143">
    <property type="component" value="Unassembled WGS sequence"/>
</dbReference>
<reference evidence="5" key="1">
    <citation type="journal article" date="2018" name="Nat. Microbiol.">
        <title>Leveraging single-cell genomics to expand the fungal tree of life.</title>
        <authorList>
            <person name="Ahrendt S.R."/>
            <person name="Quandt C.A."/>
            <person name="Ciobanu D."/>
            <person name="Clum A."/>
            <person name="Salamov A."/>
            <person name="Andreopoulos B."/>
            <person name="Cheng J.F."/>
            <person name="Woyke T."/>
            <person name="Pelin A."/>
            <person name="Henrissat B."/>
            <person name="Reynolds N.K."/>
            <person name="Benny G.L."/>
            <person name="Smith M.E."/>
            <person name="James T.Y."/>
            <person name="Grigoriev I.V."/>
        </authorList>
    </citation>
    <scope>NUCLEOTIDE SEQUENCE [LARGE SCALE GENOMIC DNA]</scope>
    <source>
        <strain evidence="5">Benny S71-1</strain>
    </source>
</reference>
<dbReference type="SMART" id="SM00382">
    <property type="entry name" value="AAA"/>
    <property type="match status" value="1"/>
</dbReference>
<dbReference type="SUPFAM" id="SSF52540">
    <property type="entry name" value="P-loop containing nucleoside triphosphate hydrolases"/>
    <property type="match status" value="1"/>
</dbReference>
<dbReference type="GO" id="GO:0005634">
    <property type="term" value="C:nucleus"/>
    <property type="evidence" value="ECO:0007669"/>
    <property type="project" value="TreeGrafter"/>
</dbReference>
<keyword evidence="2" id="KW-0235">DNA replication</keyword>
<dbReference type="PANTHER" id="PTHR10763">
    <property type="entry name" value="CELL DIVISION CONTROL PROTEIN 6-RELATED"/>
    <property type="match status" value="1"/>
</dbReference>